<proteinExistence type="predicted"/>
<sequence>MTDVGEANKLSGMELGTFDWSELWIDGGKDALFTIVRFKLGIDGAAINGFVKFSLIYLTGIGDISLVSQLKKKIIEEVNYLVQQFGNEEMGSSNVENLEYLQVKSMTDVGEATTVLGTGLILEKLVGMDSQWKGPNKTCRIRS</sequence>
<evidence type="ECO:0000313" key="1">
    <source>
        <dbReference type="EMBL" id="KAL2517184.1"/>
    </source>
</evidence>
<evidence type="ECO:0000313" key="2">
    <source>
        <dbReference type="Proteomes" id="UP001604336"/>
    </source>
</evidence>
<dbReference type="Proteomes" id="UP001604336">
    <property type="component" value="Unassembled WGS sequence"/>
</dbReference>
<dbReference type="AlphaFoldDB" id="A0ABD1TWS7"/>
<dbReference type="EMBL" id="JBFOLK010000004">
    <property type="protein sequence ID" value="KAL2517184.1"/>
    <property type="molecule type" value="Genomic_DNA"/>
</dbReference>
<keyword evidence="2" id="KW-1185">Reference proteome</keyword>
<gene>
    <name evidence="1" type="ORF">Adt_13431</name>
</gene>
<protein>
    <submittedName>
        <fullName evidence="1">Uncharacterized protein</fullName>
    </submittedName>
</protein>
<name>A0ABD1TWS7_9LAMI</name>
<accession>A0ABD1TWS7</accession>
<comment type="caution">
    <text evidence="1">The sequence shown here is derived from an EMBL/GenBank/DDBJ whole genome shotgun (WGS) entry which is preliminary data.</text>
</comment>
<organism evidence="1 2">
    <name type="scientific">Abeliophyllum distichum</name>
    <dbReference type="NCBI Taxonomy" id="126358"/>
    <lineage>
        <taxon>Eukaryota</taxon>
        <taxon>Viridiplantae</taxon>
        <taxon>Streptophyta</taxon>
        <taxon>Embryophyta</taxon>
        <taxon>Tracheophyta</taxon>
        <taxon>Spermatophyta</taxon>
        <taxon>Magnoliopsida</taxon>
        <taxon>eudicotyledons</taxon>
        <taxon>Gunneridae</taxon>
        <taxon>Pentapetalae</taxon>
        <taxon>asterids</taxon>
        <taxon>lamiids</taxon>
        <taxon>Lamiales</taxon>
        <taxon>Oleaceae</taxon>
        <taxon>Forsythieae</taxon>
        <taxon>Abeliophyllum</taxon>
    </lineage>
</organism>
<reference evidence="2" key="1">
    <citation type="submission" date="2024-07" db="EMBL/GenBank/DDBJ databases">
        <title>Two chromosome-level genome assemblies of Korean endemic species Abeliophyllum distichum and Forsythia ovata (Oleaceae).</title>
        <authorList>
            <person name="Jang H."/>
        </authorList>
    </citation>
    <scope>NUCLEOTIDE SEQUENCE [LARGE SCALE GENOMIC DNA]</scope>
</reference>